<protein>
    <recommendedName>
        <fullName evidence="3">Resolvase/invertase-type recombinase catalytic domain-containing protein</fullName>
    </recommendedName>
</protein>
<accession>A0A371JBW3</accession>
<evidence type="ECO:0000313" key="2">
    <source>
        <dbReference type="Proteomes" id="UP000216411"/>
    </source>
</evidence>
<gene>
    <name evidence="1" type="ORF">CG710_015745</name>
</gene>
<evidence type="ECO:0000313" key="1">
    <source>
        <dbReference type="EMBL" id="RDY30260.1"/>
    </source>
</evidence>
<dbReference type="Proteomes" id="UP000216411">
    <property type="component" value="Unassembled WGS sequence"/>
</dbReference>
<organism evidence="1 2">
    <name type="scientific">Lachnotalea glycerini</name>
    <dbReference type="NCBI Taxonomy" id="1763509"/>
    <lineage>
        <taxon>Bacteria</taxon>
        <taxon>Bacillati</taxon>
        <taxon>Bacillota</taxon>
        <taxon>Clostridia</taxon>
        <taxon>Lachnospirales</taxon>
        <taxon>Lachnospiraceae</taxon>
        <taxon>Lachnotalea</taxon>
    </lineage>
</organism>
<evidence type="ECO:0008006" key="3">
    <source>
        <dbReference type="Google" id="ProtNLM"/>
    </source>
</evidence>
<dbReference type="EMBL" id="NOKA02000043">
    <property type="protein sequence ID" value="RDY30260.1"/>
    <property type="molecule type" value="Genomic_DNA"/>
</dbReference>
<comment type="caution">
    <text evidence="1">The sequence shown here is derived from an EMBL/GenBank/DDBJ whole genome shotgun (WGS) entry which is preliminary data.</text>
</comment>
<proteinExistence type="predicted"/>
<dbReference type="AlphaFoldDB" id="A0A371JBW3"/>
<sequence>MLIIGKECRNQSKEEIRTNKAFIYIREKCNAKQGESIMLELADMTKSMGISFVDGDAVIETNLDLEQKYIEQLLDAVKEEKFNVIVLDKLESISKDSNRTSEILEKIISYGAIILVKQNHQLIAYQSKTEVA</sequence>
<keyword evidence="2" id="KW-1185">Reference proteome</keyword>
<reference evidence="1 2" key="1">
    <citation type="journal article" date="2017" name="Genome Announc.">
        <title>Draft Genome Sequence of a Sporulating and Motile Strain of Lachnotalea glycerini Isolated from Water in Quebec City, Canada.</title>
        <authorList>
            <person name="Maheux A.F."/>
            <person name="Boudreau D.K."/>
            <person name="Berube E."/>
            <person name="Boissinot M."/>
            <person name="Raymond F."/>
            <person name="Brodeur S."/>
            <person name="Corbeil J."/>
            <person name="Isabel S."/>
            <person name="Omar R.F."/>
            <person name="Bergeron M.G."/>
        </authorList>
    </citation>
    <scope>NUCLEOTIDE SEQUENCE [LARGE SCALE GENOMIC DNA]</scope>
    <source>
        <strain evidence="1 2">CCRI-19302</strain>
    </source>
</reference>
<name>A0A371JBW3_9FIRM</name>